<evidence type="ECO:0000313" key="10">
    <source>
        <dbReference type="EMBL" id="HIU52530.1"/>
    </source>
</evidence>
<dbReference type="PANTHER" id="PTHR34448:SF1">
    <property type="entry name" value="BLL6088 PROTEIN"/>
    <property type="match status" value="1"/>
</dbReference>
<keyword evidence="6" id="KW-0645">Protease</keyword>
<comment type="cofactor">
    <cofactor evidence="3">
        <name>Zn(2+)</name>
        <dbReference type="ChEBI" id="CHEBI:29105"/>
    </cofactor>
</comment>
<dbReference type="PANTHER" id="PTHR34448">
    <property type="entry name" value="AMINOPEPTIDASE"/>
    <property type="match status" value="1"/>
</dbReference>
<dbReference type="GO" id="GO:0004177">
    <property type="term" value="F:aminopeptidase activity"/>
    <property type="evidence" value="ECO:0007669"/>
    <property type="project" value="UniProtKB-KW"/>
</dbReference>
<evidence type="ECO:0000256" key="6">
    <source>
        <dbReference type="ARBA" id="ARBA00022670"/>
    </source>
</evidence>
<comment type="caution">
    <text evidence="10">The sequence shown here is derived from an EMBL/GenBank/DDBJ whole genome shotgun (WGS) entry which is preliminary data.</text>
</comment>
<reference evidence="10" key="2">
    <citation type="journal article" date="2021" name="PeerJ">
        <title>Extensive microbial diversity within the chicken gut microbiome revealed by metagenomics and culture.</title>
        <authorList>
            <person name="Gilroy R."/>
            <person name="Ravi A."/>
            <person name="Getino M."/>
            <person name="Pursley I."/>
            <person name="Horton D.L."/>
            <person name="Alikhan N.F."/>
            <person name="Baker D."/>
            <person name="Gharbi K."/>
            <person name="Hall N."/>
            <person name="Watson M."/>
            <person name="Adriaenssens E.M."/>
            <person name="Foster-Nyarko E."/>
            <person name="Jarju S."/>
            <person name="Secka A."/>
            <person name="Antonio M."/>
            <person name="Oren A."/>
            <person name="Chaudhuri R.R."/>
            <person name="La Ragione R."/>
            <person name="Hildebrand F."/>
            <person name="Pallen M.J."/>
        </authorList>
    </citation>
    <scope>NUCLEOTIDE SEQUENCE</scope>
    <source>
        <strain evidence="10">ChiW3-316</strain>
    </source>
</reference>
<dbReference type="InterPro" id="IPR000787">
    <property type="entry name" value="Peptidase_M29"/>
</dbReference>
<sequence length="377" mass="42437">MQKDNRLYQLAENVLKNSVKLKKGEKIYIEAFGPAVLDLMEIFIRKATELGGVPFYFYNDEHLLKAVIDNASEEQMKAFGETYRQQMASSDVYVALRGYDDIFALSDVNERQMALYMQHYYNPVHRSTRVPRTRWCVMRYPNQAMAALAKMSVEAFENFYFDACLVDYAKMCEAMTPLKELMERTDKVRIIAPGTDLAFSIKGIPAIKCCGEVNIPDGEVYTAPVKNSINGVVQFNTDTVYNGIFFSNVRLVFKDGRITEASSLANNDKLQDILETDAGSRYMGEFAFGLNPGITHPILDILFDEKIGGSFHMAIGNSYDEAPNGNSSSVHWDLIQMQDAAHGGGEIYLDGVLVRKDGRFVLPELEGLNPERLKNEA</sequence>
<comment type="cofactor">
    <cofactor evidence="2">
        <name>Mg(2+)</name>
        <dbReference type="ChEBI" id="CHEBI:18420"/>
    </cofactor>
</comment>
<evidence type="ECO:0000256" key="2">
    <source>
        <dbReference type="ARBA" id="ARBA00001946"/>
    </source>
</evidence>
<dbReference type="GO" id="GO:0046872">
    <property type="term" value="F:metal ion binding"/>
    <property type="evidence" value="ECO:0007669"/>
    <property type="project" value="UniProtKB-KW"/>
</dbReference>
<evidence type="ECO:0000313" key="11">
    <source>
        <dbReference type="Proteomes" id="UP000824107"/>
    </source>
</evidence>
<gene>
    <name evidence="10" type="ORF">IAD20_00430</name>
</gene>
<dbReference type="Proteomes" id="UP000824107">
    <property type="component" value="Unassembled WGS sequence"/>
</dbReference>
<evidence type="ECO:0000256" key="9">
    <source>
        <dbReference type="ARBA" id="ARBA00023049"/>
    </source>
</evidence>
<dbReference type="InterPro" id="IPR052170">
    <property type="entry name" value="M29_Exopeptidase"/>
</dbReference>
<dbReference type="InterPro" id="IPR035097">
    <property type="entry name" value="M29_N-terminal"/>
</dbReference>
<evidence type="ECO:0000256" key="8">
    <source>
        <dbReference type="ARBA" id="ARBA00022801"/>
    </source>
</evidence>
<keyword evidence="8" id="KW-0378">Hydrolase</keyword>
<dbReference type="AlphaFoldDB" id="A0A9D1M2M6"/>
<reference evidence="10" key="1">
    <citation type="submission" date="2020-10" db="EMBL/GenBank/DDBJ databases">
        <authorList>
            <person name="Gilroy R."/>
        </authorList>
    </citation>
    <scope>NUCLEOTIDE SEQUENCE</scope>
    <source>
        <strain evidence="10">ChiW3-316</strain>
    </source>
</reference>
<dbReference type="Gene3D" id="3.40.1830.10">
    <property type="entry name" value="Thermophilic metalloprotease (M29)"/>
    <property type="match status" value="1"/>
</dbReference>
<proteinExistence type="inferred from homology"/>
<dbReference type="GO" id="GO:0006508">
    <property type="term" value="P:proteolysis"/>
    <property type="evidence" value="ECO:0007669"/>
    <property type="project" value="UniProtKB-KW"/>
</dbReference>
<evidence type="ECO:0000256" key="5">
    <source>
        <dbReference type="ARBA" id="ARBA00022438"/>
    </source>
</evidence>
<name>A0A9D1M2M6_9PROT</name>
<keyword evidence="9" id="KW-0482">Metalloprotease</keyword>
<comment type="cofactor">
    <cofactor evidence="1">
        <name>Co(2+)</name>
        <dbReference type="ChEBI" id="CHEBI:48828"/>
    </cofactor>
</comment>
<keyword evidence="7" id="KW-0479">Metal-binding</keyword>
<dbReference type="Pfam" id="PF02073">
    <property type="entry name" value="Peptidase_M29"/>
    <property type="match status" value="1"/>
</dbReference>
<accession>A0A9D1M2M6</accession>
<dbReference type="GO" id="GO:0008237">
    <property type="term" value="F:metallopeptidase activity"/>
    <property type="evidence" value="ECO:0007669"/>
    <property type="project" value="UniProtKB-KW"/>
</dbReference>
<organism evidence="10 11">
    <name type="scientific">Candidatus Scatocola faecipullorum</name>
    <dbReference type="NCBI Taxonomy" id="2840917"/>
    <lineage>
        <taxon>Bacteria</taxon>
        <taxon>Pseudomonadati</taxon>
        <taxon>Pseudomonadota</taxon>
        <taxon>Alphaproteobacteria</taxon>
        <taxon>Rhodospirillales</taxon>
        <taxon>Rhodospirillaceae</taxon>
        <taxon>Rhodospirillaceae incertae sedis</taxon>
        <taxon>Candidatus Scatocola</taxon>
    </lineage>
</organism>
<evidence type="ECO:0000256" key="4">
    <source>
        <dbReference type="ARBA" id="ARBA00008236"/>
    </source>
</evidence>
<dbReference type="SUPFAM" id="SSF144052">
    <property type="entry name" value="Thermophilic metalloprotease-like"/>
    <property type="match status" value="1"/>
</dbReference>
<comment type="similarity">
    <text evidence="4">Belongs to the peptidase M29 family.</text>
</comment>
<keyword evidence="5 10" id="KW-0031">Aminopeptidase</keyword>
<protein>
    <submittedName>
        <fullName evidence="10">Aminopeptidase</fullName>
    </submittedName>
</protein>
<dbReference type="EMBL" id="DVNC01000005">
    <property type="protein sequence ID" value="HIU52530.1"/>
    <property type="molecule type" value="Genomic_DNA"/>
</dbReference>
<evidence type="ECO:0000256" key="3">
    <source>
        <dbReference type="ARBA" id="ARBA00001947"/>
    </source>
</evidence>
<evidence type="ECO:0000256" key="1">
    <source>
        <dbReference type="ARBA" id="ARBA00001941"/>
    </source>
</evidence>
<evidence type="ECO:0000256" key="7">
    <source>
        <dbReference type="ARBA" id="ARBA00022723"/>
    </source>
</evidence>